<dbReference type="AlphaFoldDB" id="A0A1D1UR39"/>
<reference evidence="2 3" key="1">
    <citation type="journal article" date="2016" name="Nat. Commun.">
        <title>Extremotolerant tardigrade genome and improved radiotolerance of human cultured cells by tardigrade-unique protein.</title>
        <authorList>
            <person name="Hashimoto T."/>
            <person name="Horikawa D.D."/>
            <person name="Saito Y."/>
            <person name="Kuwahara H."/>
            <person name="Kozuka-Hata H."/>
            <person name="Shin-I T."/>
            <person name="Minakuchi Y."/>
            <person name="Ohishi K."/>
            <person name="Motoyama A."/>
            <person name="Aizu T."/>
            <person name="Enomoto A."/>
            <person name="Kondo K."/>
            <person name="Tanaka S."/>
            <person name="Hara Y."/>
            <person name="Koshikawa S."/>
            <person name="Sagara H."/>
            <person name="Miura T."/>
            <person name="Yokobori S."/>
            <person name="Miyagawa K."/>
            <person name="Suzuki Y."/>
            <person name="Kubo T."/>
            <person name="Oyama M."/>
            <person name="Kohara Y."/>
            <person name="Fujiyama A."/>
            <person name="Arakawa K."/>
            <person name="Katayama T."/>
            <person name="Toyoda A."/>
            <person name="Kunieda T."/>
        </authorList>
    </citation>
    <scope>NUCLEOTIDE SEQUENCE [LARGE SCALE GENOMIC DNA]</scope>
    <source>
        <strain evidence="2 3">YOKOZUNA-1</strain>
    </source>
</reference>
<dbReference type="OrthoDB" id="10068513at2759"/>
<feature type="compositionally biased region" description="Low complexity" evidence="1">
    <location>
        <begin position="205"/>
        <end position="217"/>
    </location>
</feature>
<feature type="region of interest" description="Disordered" evidence="1">
    <location>
        <begin position="188"/>
        <end position="244"/>
    </location>
</feature>
<dbReference type="EMBL" id="BDGG01000001">
    <property type="protein sequence ID" value="GAU90142.1"/>
    <property type="molecule type" value="Genomic_DNA"/>
</dbReference>
<protein>
    <submittedName>
        <fullName evidence="2">Uncharacterized protein</fullName>
    </submittedName>
</protein>
<feature type="compositionally biased region" description="Basic and acidic residues" evidence="1">
    <location>
        <begin position="218"/>
        <end position="244"/>
    </location>
</feature>
<accession>A0A1D1UR39</accession>
<sequence>MSSLGANVTIPDQVVLVGGTGKHLSDRFNFTYDDAEAEAEARYTQRVRAGRNGLQDRLGPRRYNGLDAEDEVGFDEYNRPHVLKRLGQPYNPWRTDQASYQNGQVAAGRSRGRYQNGYQNYYRGSSSRGVSNSYYNNYSGANRGYTAPYSYYGYSRPRGGFGNYSSSTYYQPFAFHGYGGRYRGRYNTYQARGNSRGNRRGGRNNRGSSRNQDLNQQDLDRDLDEYRQGQDGKSTDRSGDVAMS</sequence>
<organism evidence="2 3">
    <name type="scientific">Ramazzottius varieornatus</name>
    <name type="common">Water bear</name>
    <name type="synonym">Tardigrade</name>
    <dbReference type="NCBI Taxonomy" id="947166"/>
    <lineage>
        <taxon>Eukaryota</taxon>
        <taxon>Metazoa</taxon>
        <taxon>Ecdysozoa</taxon>
        <taxon>Tardigrada</taxon>
        <taxon>Eutardigrada</taxon>
        <taxon>Parachela</taxon>
        <taxon>Hypsibioidea</taxon>
        <taxon>Ramazzottiidae</taxon>
        <taxon>Ramazzottius</taxon>
    </lineage>
</organism>
<evidence type="ECO:0000256" key="1">
    <source>
        <dbReference type="SAM" id="MobiDB-lite"/>
    </source>
</evidence>
<keyword evidence="3" id="KW-1185">Reference proteome</keyword>
<evidence type="ECO:0000313" key="2">
    <source>
        <dbReference type="EMBL" id="GAU90142.1"/>
    </source>
</evidence>
<proteinExistence type="predicted"/>
<name>A0A1D1UR39_RAMVA</name>
<gene>
    <name evidence="2" type="primary">RvY_02606-1</name>
    <name evidence="2" type="synonym">RvY_02606.1</name>
    <name evidence="2" type="ORF">RvY_02606</name>
</gene>
<comment type="caution">
    <text evidence="2">The sequence shown here is derived from an EMBL/GenBank/DDBJ whole genome shotgun (WGS) entry which is preliminary data.</text>
</comment>
<dbReference type="Proteomes" id="UP000186922">
    <property type="component" value="Unassembled WGS sequence"/>
</dbReference>
<evidence type="ECO:0000313" key="3">
    <source>
        <dbReference type="Proteomes" id="UP000186922"/>
    </source>
</evidence>